<evidence type="ECO:0000256" key="1">
    <source>
        <dbReference type="SAM" id="MobiDB-lite"/>
    </source>
</evidence>
<protein>
    <recommendedName>
        <fullName evidence="3">TadE-like domain-containing protein</fullName>
    </recommendedName>
</protein>
<feature type="compositionally biased region" description="Low complexity" evidence="1">
    <location>
        <begin position="28"/>
        <end position="37"/>
    </location>
</feature>
<dbReference type="NCBIfam" id="NF041390">
    <property type="entry name" value="TadE_Rv3655c"/>
    <property type="match status" value="1"/>
</dbReference>
<evidence type="ECO:0000259" key="3">
    <source>
        <dbReference type="Pfam" id="PF07811"/>
    </source>
</evidence>
<dbReference type="AlphaFoldDB" id="A0A4S5E9Z0"/>
<proteinExistence type="predicted"/>
<dbReference type="RefSeq" id="WP_136452511.1">
    <property type="nucleotide sequence ID" value="NZ_SSWH01000001.1"/>
</dbReference>
<dbReference type="Pfam" id="PF07811">
    <property type="entry name" value="TadE"/>
    <property type="match status" value="1"/>
</dbReference>
<feature type="region of interest" description="Disordered" evidence="1">
    <location>
        <begin position="1"/>
        <end position="52"/>
    </location>
</feature>
<accession>A0A4S5E9Z0</accession>
<name>A0A4S5E9Z0_9MICC</name>
<feature type="domain" description="TadE-like" evidence="3">
    <location>
        <begin position="56"/>
        <end position="98"/>
    </location>
</feature>
<dbReference type="Proteomes" id="UP000305233">
    <property type="component" value="Unassembled WGS sequence"/>
</dbReference>
<organism evidence="4 5">
    <name type="scientific">Arthrobacter echini</name>
    <dbReference type="NCBI Taxonomy" id="1529066"/>
    <lineage>
        <taxon>Bacteria</taxon>
        <taxon>Bacillati</taxon>
        <taxon>Actinomycetota</taxon>
        <taxon>Actinomycetes</taxon>
        <taxon>Micrococcales</taxon>
        <taxon>Micrococcaceae</taxon>
        <taxon>Arthrobacter</taxon>
    </lineage>
</organism>
<reference evidence="4 5" key="1">
    <citation type="submission" date="2019-04" db="EMBL/GenBank/DDBJ databases">
        <authorList>
            <person name="Liu Q."/>
            <person name="Xin Y.-H."/>
        </authorList>
    </citation>
    <scope>NUCLEOTIDE SEQUENCE [LARGE SCALE GENOMIC DNA]</scope>
    <source>
        <strain evidence="4 5">AM23</strain>
    </source>
</reference>
<evidence type="ECO:0000313" key="5">
    <source>
        <dbReference type="Proteomes" id="UP000305233"/>
    </source>
</evidence>
<sequence length="164" mass="16015">MASGRGGSGGQGKGGGSGAGRRSPIRCGAAAEPAGHAAGREPVERPTDSTGLNQRGAVTAEVAVVLPALVVLLALVLGTAHFGTAQLRIEEAARAGAREAMRGESAASVRGTAQRLAGSDASVEIAAGAGWTTVKVSVEVEGPMVGLFGIELDASASGKKESGG</sequence>
<keyword evidence="2" id="KW-0472">Membrane</keyword>
<dbReference type="InterPro" id="IPR012495">
    <property type="entry name" value="TadE-like_dom"/>
</dbReference>
<dbReference type="EMBL" id="SSWH01000001">
    <property type="protein sequence ID" value="THJ68410.1"/>
    <property type="molecule type" value="Genomic_DNA"/>
</dbReference>
<keyword evidence="5" id="KW-1185">Reference proteome</keyword>
<evidence type="ECO:0000313" key="4">
    <source>
        <dbReference type="EMBL" id="THJ68410.1"/>
    </source>
</evidence>
<dbReference type="OrthoDB" id="4955224at2"/>
<gene>
    <name evidence="4" type="ORF">E8P82_00365</name>
</gene>
<dbReference type="InterPro" id="IPR049790">
    <property type="entry name" value="Rv3655c/TadE"/>
</dbReference>
<feature type="compositionally biased region" description="Basic and acidic residues" evidence="1">
    <location>
        <begin position="38"/>
        <end position="47"/>
    </location>
</feature>
<feature type="compositionally biased region" description="Gly residues" evidence="1">
    <location>
        <begin position="1"/>
        <end position="19"/>
    </location>
</feature>
<feature type="transmembrane region" description="Helical" evidence="2">
    <location>
        <begin position="62"/>
        <end position="84"/>
    </location>
</feature>
<comment type="caution">
    <text evidence="4">The sequence shown here is derived from an EMBL/GenBank/DDBJ whole genome shotgun (WGS) entry which is preliminary data.</text>
</comment>
<keyword evidence="2" id="KW-1133">Transmembrane helix</keyword>
<evidence type="ECO:0000256" key="2">
    <source>
        <dbReference type="SAM" id="Phobius"/>
    </source>
</evidence>
<keyword evidence="2" id="KW-0812">Transmembrane</keyword>